<organism evidence="2">
    <name type="scientific">Rhizophora mucronata</name>
    <name type="common">Asiatic mangrove</name>
    <dbReference type="NCBI Taxonomy" id="61149"/>
    <lineage>
        <taxon>Eukaryota</taxon>
        <taxon>Viridiplantae</taxon>
        <taxon>Streptophyta</taxon>
        <taxon>Embryophyta</taxon>
        <taxon>Tracheophyta</taxon>
        <taxon>Spermatophyta</taxon>
        <taxon>Magnoliopsida</taxon>
        <taxon>eudicotyledons</taxon>
        <taxon>Gunneridae</taxon>
        <taxon>Pentapetalae</taxon>
        <taxon>rosids</taxon>
        <taxon>fabids</taxon>
        <taxon>Malpighiales</taxon>
        <taxon>Rhizophoraceae</taxon>
        <taxon>Rhizophora</taxon>
    </lineage>
</organism>
<evidence type="ECO:0000256" key="1">
    <source>
        <dbReference type="SAM" id="SignalP"/>
    </source>
</evidence>
<sequence length="58" mass="6573">MFKSFLCFIVHWASLLLVYCCRNTQCLSIDINQELSSLIFAATRDVVTCQGCNCCENC</sequence>
<feature type="signal peptide" evidence="1">
    <location>
        <begin position="1"/>
        <end position="28"/>
    </location>
</feature>
<reference evidence="2" key="1">
    <citation type="submission" date="2018-02" db="EMBL/GenBank/DDBJ databases">
        <title>Rhizophora mucronata_Transcriptome.</title>
        <authorList>
            <person name="Meera S.P."/>
            <person name="Sreeshan A."/>
            <person name="Augustine A."/>
        </authorList>
    </citation>
    <scope>NUCLEOTIDE SEQUENCE</scope>
    <source>
        <tissue evidence="2">Leaf</tissue>
    </source>
</reference>
<accession>A0A2P2NCK8</accession>
<dbReference type="EMBL" id="GGEC01059735">
    <property type="protein sequence ID" value="MBX40219.1"/>
    <property type="molecule type" value="Transcribed_RNA"/>
</dbReference>
<name>A0A2P2NCK8_RHIMU</name>
<feature type="chain" id="PRO_5015196569" evidence="1">
    <location>
        <begin position="29"/>
        <end position="58"/>
    </location>
</feature>
<protein>
    <submittedName>
        <fullName evidence="2">Uncharacterized protein</fullName>
    </submittedName>
</protein>
<evidence type="ECO:0000313" key="2">
    <source>
        <dbReference type="EMBL" id="MBX40219.1"/>
    </source>
</evidence>
<dbReference type="AlphaFoldDB" id="A0A2P2NCK8"/>
<keyword evidence="1" id="KW-0732">Signal</keyword>
<proteinExistence type="predicted"/>